<dbReference type="InterPro" id="IPR000406">
    <property type="entry name" value="Rho_GDI"/>
</dbReference>
<reference evidence="4 5" key="1">
    <citation type="journal article" date="2020" name="Mol. Biol. Evol.">
        <title>Distinct Expression and Methylation Patterns for Genes with Different Fates following a Single Whole-Genome Duplication in Flowering Plants.</title>
        <authorList>
            <person name="Shi T."/>
            <person name="Rahmani R.S."/>
            <person name="Gugger P.F."/>
            <person name="Wang M."/>
            <person name="Li H."/>
            <person name="Zhang Y."/>
            <person name="Li Z."/>
            <person name="Wang Q."/>
            <person name="Van de Peer Y."/>
            <person name="Marchal K."/>
            <person name="Chen J."/>
        </authorList>
    </citation>
    <scope>NUCLEOTIDE SEQUENCE [LARGE SCALE GENOMIC DNA]</scope>
    <source>
        <tissue evidence="4">Leaf</tissue>
    </source>
</reference>
<comment type="subcellular location">
    <subcellularLocation>
        <location evidence="1">Cytoplasm</location>
    </subcellularLocation>
</comment>
<dbReference type="Gene3D" id="2.70.50.30">
    <property type="entry name" value="Coagulation Factor XIII, subunit A, domain 1"/>
    <property type="match status" value="1"/>
</dbReference>
<evidence type="ECO:0000256" key="2">
    <source>
        <dbReference type="ARBA" id="ARBA00009758"/>
    </source>
</evidence>
<evidence type="ECO:0000256" key="1">
    <source>
        <dbReference type="ARBA" id="ARBA00004496"/>
    </source>
</evidence>
<dbReference type="Pfam" id="PF02115">
    <property type="entry name" value="Rho_GDI"/>
    <property type="match status" value="1"/>
</dbReference>
<keyword evidence="5" id="KW-1185">Reference proteome</keyword>
<dbReference type="GO" id="GO:0007266">
    <property type="term" value="P:Rho protein signal transduction"/>
    <property type="evidence" value="ECO:0007669"/>
    <property type="project" value="InterPro"/>
</dbReference>
<evidence type="ECO:0000313" key="5">
    <source>
        <dbReference type="Proteomes" id="UP000607653"/>
    </source>
</evidence>
<name>A0A822ZEE0_NELNU</name>
<organism evidence="4 5">
    <name type="scientific">Nelumbo nucifera</name>
    <name type="common">Sacred lotus</name>
    <dbReference type="NCBI Taxonomy" id="4432"/>
    <lineage>
        <taxon>Eukaryota</taxon>
        <taxon>Viridiplantae</taxon>
        <taxon>Streptophyta</taxon>
        <taxon>Embryophyta</taxon>
        <taxon>Tracheophyta</taxon>
        <taxon>Spermatophyta</taxon>
        <taxon>Magnoliopsida</taxon>
        <taxon>Proteales</taxon>
        <taxon>Nelumbonaceae</taxon>
        <taxon>Nelumbo</taxon>
    </lineage>
</organism>
<dbReference type="EMBL" id="DUZY01000006">
    <property type="protein sequence ID" value="DAD43502.1"/>
    <property type="molecule type" value="Genomic_DNA"/>
</dbReference>
<proteinExistence type="inferred from homology"/>
<gene>
    <name evidence="4" type="ORF">HUJ06_001732</name>
</gene>
<dbReference type="InterPro" id="IPR024792">
    <property type="entry name" value="RhoGDI_dom_sf"/>
</dbReference>
<comment type="caution">
    <text evidence="4">The sequence shown here is derived from an EMBL/GenBank/DDBJ whole genome shotgun (WGS) entry which is preliminary data.</text>
</comment>
<dbReference type="Proteomes" id="UP000607653">
    <property type="component" value="Unassembled WGS sequence"/>
</dbReference>
<dbReference type="GO" id="GO:0005094">
    <property type="term" value="F:Rho GDP-dissociation inhibitor activity"/>
    <property type="evidence" value="ECO:0007669"/>
    <property type="project" value="InterPro"/>
</dbReference>
<evidence type="ECO:0000313" key="4">
    <source>
        <dbReference type="EMBL" id="DAD43502.1"/>
    </source>
</evidence>
<evidence type="ECO:0000256" key="3">
    <source>
        <dbReference type="ARBA" id="ARBA00022490"/>
    </source>
</evidence>
<comment type="similarity">
    <text evidence="2">Belongs to the Rho GDI family.</text>
</comment>
<dbReference type="InterPro" id="IPR014756">
    <property type="entry name" value="Ig_E-set"/>
</dbReference>
<protein>
    <submittedName>
        <fullName evidence="4">Uncharacterized protein</fullName>
    </submittedName>
</protein>
<keyword evidence="3" id="KW-0963">Cytoplasm</keyword>
<sequence>MTVVNTRIMLGTYSPQNEPYTLELEEETTPSGMFARGTYSARTKVNIVNQINYSPYISCFLKTHFSPLYFSLWTMMESAIWTSLTTLKSERIGHHPPEPEVFFSSPRNSGYLGTALNDQSSFFQSVVVSSNPTGEFITRFSIFLILFFLQ</sequence>
<dbReference type="AlphaFoldDB" id="A0A822ZEE0"/>
<accession>A0A822ZEE0</accession>
<dbReference type="GO" id="GO:0005737">
    <property type="term" value="C:cytoplasm"/>
    <property type="evidence" value="ECO:0007669"/>
    <property type="project" value="UniProtKB-SubCell"/>
</dbReference>
<dbReference type="PANTHER" id="PTHR10980">
    <property type="entry name" value="RHO GDP-DISSOCIATION INHIBITOR"/>
    <property type="match status" value="1"/>
</dbReference>
<dbReference type="PANTHER" id="PTHR10980:SF61">
    <property type="entry name" value="OS01G0913600 PROTEIN"/>
    <property type="match status" value="1"/>
</dbReference>
<dbReference type="SUPFAM" id="SSF81296">
    <property type="entry name" value="E set domains"/>
    <property type="match status" value="1"/>
</dbReference>